<feature type="compositionally biased region" description="Polar residues" evidence="1">
    <location>
        <begin position="73"/>
        <end position="89"/>
    </location>
</feature>
<feature type="region of interest" description="Disordered" evidence="1">
    <location>
        <begin position="1"/>
        <end position="53"/>
    </location>
</feature>
<feature type="region of interest" description="Disordered" evidence="1">
    <location>
        <begin position="65"/>
        <end position="89"/>
    </location>
</feature>
<dbReference type="Proteomes" id="UP001150942">
    <property type="component" value="Unassembled WGS sequence"/>
</dbReference>
<dbReference type="EMBL" id="JAPQKQ010000006">
    <property type="protein sequence ID" value="KAJ5192379.1"/>
    <property type="molecule type" value="Genomic_DNA"/>
</dbReference>
<organism evidence="2 3">
    <name type="scientific">Penicillium cf. viridicatum</name>
    <dbReference type="NCBI Taxonomy" id="2972119"/>
    <lineage>
        <taxon>Eukaryota</taxon>
        <taxon>Fungi</taxon>
        <taxon>Dikarya</taxon>
        <taxon>Ascomycota</taxon>
        <taxon>Pezizomycotina</taxon>
        <taxon>Eurotiomycetes</taxon>
        <taxon>Eurotiomycetidae</taxon>
        <taxon>Eurotiales</taxon>
        <taxon>Aspergillaceae</taxon>
        <taxon>Penicillium</taxon>
    </lineage>
</organism>
<evidence type="ECO:0000313" key="3">
    <source>
        <dbReference type="Proteomes" id="UP001150942"/>
    </source>
</evidence>
<name>A0A9W9J9N0_9EURO</name>
<comment type="caution">
    <text evidence="2">The sequence shown here is derived from an EMBL/GenBank/DDBJ whole genome shotgun (WGS) entry which is preliminary data.</text>
</comment>
<feature type="compositionally biased region" description="Polar residues" evidence="1">
    <location>
        <begin position="13"/>
        <end position="35"/>
    </location>
</feature>
<dbReference type="OrthoDB" id="10304221at2759"/>
<sequence length="89" mass="9253">MATPVPTVVCRNPSVSVSQRNTTSLSQTTEDTQSGPAFRPARPPHQPCSGSGACSKYLDTRITAAGVDPALQRGTSSTHPERQSISAGT</sequence>
<evidence type="ECO:0000256" key="1">
    <source>
        <dbReference type="SAM" id="MobiDB-lite"/>
    </source>
</evidence>
<accession>A0A9W9J9N0</accession>
<proteinExistence type="predicted"/>
<protein>
    <submittedName>
        <fullName evidence="2">Uncharacterized protein</fullName>
    </submittedName>
</protein>
<reference evidence="2" key="2">
    <citation type="journal article" date="2023" name="IMA Fungus">
        <title>Comparative genomic study of the Penicillium genus elucidates a diverse pangenome and 15 lateral gene transfer events.</title>
        <authorList>
            <person name="Petersen C."/>
            <person name="Sorensen T."/>
            <person name="Nielsen M.R."/>
            <person name="Sondergaard T.E."/>
            <person name="Sorensen J.L."/>
            <person name="Fitzpatrick D.A."/>
            <person name="Frisvad J.C."/>
            <person name="Nielsen K.L."/>
        </authorList>
    </citation>
    <scope>NUCLEOTIDE SEQUENCE</scope>
    <source>
        <strain evidence="2">IBT 20477</strain>
    </source>
</reference>
<evidence type="ECO:0000313" key="2">
    <source>
        <dbReference type="EMBL" id="KAJ5192379.1"/>
    </source>
</evidence>
<reference evidence="2" key="1">
    <citation type="submission" date="2022-11" db="EMBL/GenBank/DDBJ databases">
        <authorList>
            <person name="Petersen C."/>
        </authorList>
    </citation>
    <scope>NUCLEOTIDE SEQUENCE</scope>
    <source>
        <strain evidence="2">IBT 20477</strain>
    </source>
</reference>
<gene>
    <name evidence="2" type="ORF">N7449_008521</name>
</gene>
<keyword evidence="3" id="KW-1185">Reference proteome</keyword>
<dbReference type="AlphaFoldDB" id="A0A9W9J9N0"/>